<evidence type="ECO:0000313" key="3">
    <source>
        <dbReference type="Proteomes" id="UP001266305"/>
    </source>
</evidence>
<feature type="region of interest" description="Disordered" evidence="1">
    <location>
        <begin position="78"/>
        <end position="115"/>
    </location>
</feature>
<accession>A0ABQ9VK10</accession>
<protein>
    <submittedName>
        <fullName evidence="2">Uncharacterized protein</fullName>
    </submittedName>
</protein>
<feature type="region of interest" description="Disordered" evidence="1">
    <location>
        <begin position="1"/>
        <end position="64"/>
    </location>
</feature>
<feature type="compositionally biased region" description="Pro residues" evidence="1">
    <location>
        <begin position="84"/>
        <end position="94"/>
    </location>
</feature>
<organism evidence="2 3">
    <name type="scientific">Saguinus oedipus</name>
    <name type="common">Cotton-top tamarin</name>
    <name type="synonym">Oedipomidas oedipus</name>
    <dbReference type="NCBI Taxonomy" id="9490"/>
    <lineage>
        <taxon>Eukaryota</taxon>
        <taxon>Metazoa</taxon>
        <taxon>Chordata</taxon>
        <taxon>Craniata</taxon>
        <taxon>Vertebrata</taxon>
        <taxon>Euteleostomi</taxon>
        <taxon>Mammalia</taxon>
        <taxon>Eutheria</taxon>
        <taxon>Euarchontoglires</taxon>
        <taxon>Primates</taxon>
        <taxon>Haplorrhini</taxon>
        <taxon>Platyrrhini</taxon>
        <taxon>Cebidae</taxon>
        <taxon>Callitrichinae</taxon>
        <taxon>Saguinus</taxon>
    </lineage>
</organism>
<gene>
    <name evidence="2" type="ORF">P7K49_009445</name>
</gene>
<keyword evidence="3" id="KW-1185">Reference proteome</keyword>
<name>A0ABQ9VK10_SAGOE</name>
<dbReference type="EMBL" id="JASSZA010000005">
    <property type="protein sequence ID" value="KAK2109699.1"/>
    <property type="molecule type" value="Genomic_DNA"/>
</dbReference>
<comment type="caution">
    <text evidence="2">The sequence shown here is derived from an EMBL/GenBank/DDBJ whole genome shotgun (WGS) entry which is preliminary data.</text>
</comment>
<dbReference type="Proteomes" id="UP001266305">
    <property type="component" value="Unassembled WGS sequence"/>
</dbReference>
<proteinExistence type="predicted"/>
<sequence length="137" mass="14501">MDPPQGAEARGPGSSTNWEAQRWAHALLGPAAPNEARCAQTAKSGMSRRHPGARRPESLRARPIQAAAEGAFQALPSACRAGPIPRPGEVPPHPSNQGRAGRRRGLGRVGRQVAAQGRLPHVYSVPVDWGHHTGRGL</sequence>
<evidence type="ECO:0000313" key="2">
    <source>
        <dbReference type="EMBL" id="KAK2109699.1"/>
    </source>
</evidence>
<reference evidence="2 3" key="1">
    <citation type="submission" date="2023-05" db="EMBL/GenBank/DDBJ databases">
        <title>B98-5 Cell Line De Novo Hybrid Assembly: An Optical Mapping Approach.</title>
        <authorList>
            <person name="Kananen K."/>
            <person name="Auerbach J.A."/>
            <person name="Kautto E."/>
            <person name="Blachly J.S."/>
        </authorList>
    </citation>
    <scope>NUCLEOTIDE SEQUENCE [LARGE SCALE GENOMIC DNA]</scope>
    <source>
        <strain evidence="2">B95-8</strain>
        <tissue evidence="2">Cell line</tissue>
    </source>
</reference>
<evidence type="ECO:0000256" key="1">
    <source>
        <dbReference type="SAM" id="MobiDB-lite"/>
    </source>
</evidence>